<dbReference type="Proteomes" id="UP000824120">
    <property type="component" value="Chromosome 1"/>
</dbReference>
<proteinExistence type="predicted"/>
<gene>
    <name evidence="1" type="ORF">H5410_003179</name>
</gene>
<dbReference type="AlphaFoldDB" id="A0A9J6B3Z0"/>
<dbReference type="OrthoDB" id="1914410at2759"/>
<comment type="caution">
    <text evidence="1">The sequence shown here is derived from an EMBL/GenBank/DDBJ whole genome shotgun (WGS) entry which is preliminary data.</text>
</comment>
<organism evidence="1 2">
    <name type="scientific">Solanum commersonii</name>
    <name type="common">Commerson's wild potato</name>
    <name type="synonym">Commerson's nightshade</name>
    <dbReference type="NCBI Taxonomy" id="4109"/>
    <lineage>
        <taxon>Eukaryota</taxon>
        <taxon>Viridiplantae</taxon>
        <taxon>Streptophyta</taxon>
        <taxon>Embryophyta</taxon>
        <taxon>Tracheophyta</taxon>
        <taxon>Spermatophyta</taxon>
        <taxon>Magnoliopsida</taxon>
        <taxon>eudicotyledons</taxon>
        <taxon>Gunneridae</taxon>
        <taxon>Pentapetalae</taxon>
        <taxon>asterids</taxon>
        <taxon>lamiids</taxon>
        <taxon>Solanales</taxon>
        <taxon>Solanaceae</taxon>
        <taxon>Solanoideae</taxon>
        <taxon>Solaneae</taxon>
        <taxon>Solanum</taxon>
    </lineage>
</organism>
<accession>A0A9J6B3Z0</accession>
<protein>
    <submittedName>
        <fullName evidence="1">Uncharacterized protein</fullName>
    </submittedName>
</protein>
<name>A0A9J6B3Z0_SOLCO</name>
<dbReference type="EMBL" id="JACXVP010000001">
    <property type="protein sequence ID" value="KAG5631462.1"/>
    <property type="molecule type" value="Genomic_DNA"/>
</dbReference>
<dbReference type="InterPro" id="IPR053284">
    <property type="entry name" value="RGS1-HXK1_interactor"/>
</dbReference>
<sequence>MEEERDSSQNKAWHSYISEDLPRTVQASTDSAIRSARSIQNTSSTHLRTLQGQACYMQSCPVKADDFSGILFRRLKASIKLMKRFSLGKLKEKAVQGDDELFTFLCSLDELVSAREHPAIAGGIGIAAGLLLMRGSRIDIVAGSLDFAACEGIAISDVCLALVARANIKLSSVQPKRPLRAGPRRFLYRQTLGRLQTEEAKFIKAEKNMKELGLSVGLMKKESKKLLERASLAEKDMKRGHSDLMVAGNQIQSVAKSVYKVEGQAADLMDVLREIPGREALKLRAEVASMASHLRQQRTAIDKRIVKISELGVPI</sequence>
<dbReference type="PANTHER" id="PTHR34554">
    <property type="entry name" value="RGS1-HXK1-INTERACTING PROTEIN 1"/>
    <property type="match status" value="1"/>
</dbReference>
<reference evidence="1 2" key="1">
    <citation type="submission" date="2020-09" db="EMBL/GenBank/DDBJ databases">
        <title>De no assembly of potato wild relative species, Solanum commersonii.</title>
        <authorList>
            <person name="Cho K."/>
        </authorList>
    </citation>
    <scope>NUCLEOTIDE SEQUENCE [LARGE SCALE GENOMIC DNA]</scope>
    <source>
        <strain evidence="1">LZ3.2</strain>
        <tissue evidence="1">Leaf</tissue>
    </source>
</reference>
<keyword evidence="2" id="KW-1185">Reference proteome</keyword>
<dbReference type="PANTHER" id="PTHR34554:SF2">
    <property type="entry name" value="RGS1-HXK1-INTERACTING PROTEIN 1"/>
    <property type="match status" value="1"/>
</dbReference>
<evidence type="ECO:0000313" key="2">
    <source>
        <dbReference type="Proteomes" id="UP000824120"/>
    </source>
</evidence>
<evidence type="ECO:0000313" key="1">
    <source>
        <dbReference type="EMBL" id="KAG5631462.1"/>
    </source>
</evidence>